<keyword evidence="5 7" id="KW-1133">Transmembrane helix</keyword>
<reference evidence="9 10" key="1">
    <citation type="submission" date="2017-06" db="EMBL/GenBank/DDBJ databases">
        <title>Draft genome sequence of anaerobic fermentative bacterium Anaeromicrobium sediminis DY2726D isolated from West Pacific Ocean sediments.</title>
        <authorList>
            <person name="Zeng X."/>
        </authorList>
    </citation>
    <scope>NUCLEOTIDE SEQUENCE [LARGE SCALE GENOMIC DNA]</scope>
    <source>
        <strain evidence="9 10">DY2726D</strain>
    </source>
</reference>
<dbReference type="NCBIfam" id="TIGR03023">
    <property type="entry name" value="WcaJ_sugtrans"/>
    <property type="match status" value="1"/>
</dbReference>
<evidence type="ECO:0000256" key="4">
    <source>
        <dbReference type="ARBA" id="ARBA00022692"/>
    </source>
</evidence>
<evidence type="ECO:0000313" key="9">
    <source>
        <dbReference type="EMBL" id="PAB58264.1"/>
    </source>
</evidence>
<feature type="transmembrane region" description="Helical" evidence="7">
    <location>
        <begin position="12"/>
        <end position="31"/>
    </location>
</feature>
<name>A0A267MFA6_9FIRM</name>
<dbReference type="InterPro" id="IPR036291">
    <property type="entry name" value="NAD(P)-bd_dom_sf"/>
</dbReference>
<dbReference type="OrthoDB" id="9808602at2"/>
<dbReference type="InterPro" id="IPR017475">
    <property type="entry name" value="EPS_sugar_tfrase"/>
</dbReference>
<proteinExistence type="inferred from homology"/>
<dbReference type="InterPro" id="IPR017473">
    <property type="entry name" value="Undecaprenyl-P_gluc_Ptfrase"/>
</dbReference>
<evidence type="ECO:0000256" key="6">
    <source>
        <dbReference type="ARBA" id="ARBA00023136"/>
    </source>
</evidence>
<dbReference type="Gene3D" id="3.40.50.720">
    <property type="entry name" value="NAD(P)-binding Rossmann-like Domain"/>
    <property type="match status" value="1"/>
</dbReference>
<dbReference type="PANTHER" id="PTHR30576">
    <property type="entry name" value="COLANIC BIOSYNTHESIS UDP-GLUCOSE LIPID CARRIER TRANSFERASE"/>
    <property type="match status" value="1"/>
</dbReference>
<dbReference type="Pfam" id="PF02397">
    <property type="entry name" value="Bac_transf"/>
    <property type="match status" value="1"/>
</dbReference>
<keyword evidence="3 9" id="KW-0808">Transferase</keyword>
<organism evidence="9 10">
    <name type="scientific">Anaeromicrobium sediminis</name>
    <dbReference type="NCBI Taxonomy" id="1478221"/>
    <lineage>
        <taxon>Bacteria</taxon>
        <taxon>Bacillati</taxon>
        <taxon>Bacillota</taxon>
        <taxon>Clostridia</taxon>
        <taxon>Peptostreptococcales</taxon>
        <taxon>Thermotaleaceae</taxon>
        <taxon>Anaeromicrobium</taxon>
    </lineage>
</organism>
<dbReference type="Pfam" id="PF13727">
    <property type="entry name" value="CoA_binding_3"/>
    <property type="match status" value="1"/>
</dbReference>
<comment type="subcellular location">
    <subcellularLocation>
        <location evidence="1">Membrane</location>
        <topology evidence="1">Multi-pass membrane protein</topology>
    </subcellularLocation>
</comment>
<sequence length="467" mass="54591">MIKENQKFLNGMMIAVDGLVICISLILSYFIRFYVNIFNTNQIRLSFKEYLMPLIIILPLYYILYNVYNLYSPHRRKSLDSEINSLIKINIIGLGILMSMFYIFKNVHYSRYVLLIFSIINTINSSLERYFIRRTLREIRSKGYNLKHVLIIGAGELGCNFAKKINDNKYLGYNIIGFLDDNKQPGYKVSKSHILGSIDELSHIIMKRNIDEIMIALPLGEYGKLGAIISTCEKYGVKAQIIPDYYKYIPAKPYVDVIDDLAIINIRHVPLDFPFNRLIKRILDVILSSIGIIILSPLLITIATGVKLSSPGPILFKQERVGLHRRNFNMYKFRSMKVQTHEDEKVKWTIKEDPRKTKFGSFIRKTSIDELPQLFNVLKGDMSLIGPRPERPYFVEKFREEIPKYMIKHHVRPGITGWAQVNGWRGDTSIKERIKCDLYYIENWNLWLDIKIIFLTIWKGFVNKNAY</sequence>
<feature type="domain" description="Bacterial sugar transferase" evidence="8">
    <location>
        <begin position="280"/>
        <end position="460"/>
    </location>
</feature>
<keyword evidence="4 7" id="KW-0812">Transmembrane</keyword>
<protein>
    <submittedName>
        <fullName evidence="9">Undecaprenyl-phosphate glucose phosphotransferase</fullName>
    </submittedName>
</protein>
<feature type="transmembrane region" description="Helical" evidence="7">
    <location>
        <begin position="83"/>
        <end position="103"/>
    </location>
</feature>
<evidence type="ECO:0000259" key="8">
    <source>
        <dbReference type="Pfam" id="PF02397"/>
    </source>
</evidence>
<dbReference type="RefSeq" id="WP_095134708.1">
    <property type="nucleotide sequence ID" value="NZ_NIBG01000017.1"/>
</dbReference>
<gene>
    <name evidence="9" type="ORF">CCE28_15825</name>
</gene>
<evidence type="ECO:0000256" key="5">
    <source>
        <dbReference type="ARBA" id="ARBA00022989"/>
    </source>
</evidence>
<feature type="transmembrane region" description="Helical" evidence="7">
    <location>
        <begin position="285"/>
        <end position="306"/>
    </location>
</feature>
<dbReference type="NCBIfam" id="TIGR03025">
    <property type="entry name" value="EPS_sugtrans"/>
    <property type="match status" value="1"/>
</dbReference>
<comment type="similarity">
    <text evidence="2">Belongs to the bacterial sugar transferase family.</text>
</comment>
<dbReference type="EMBL" id="NIBG01000017">
    <property type="protein sequence ID" value="PAB58264.1"/>
    <property type="molecule type" value="Genomic_DNA"/>
</dbReference>
<keyword evidence="10" id="KW-1185">Reference proteome</keyword>
<accession>A0A267MFA6</accession>
<evidence type="ECO:0000256" key="2">
    <source>
        <dbReference type="ARBA" id="ARBA00006464"/>
    </source>
</evidence>
<keyword evidence="6 7" id="KW-0472">Membrane</keyword>
<dbReference type="PANTHER" id="PTHR30576:SF0">
    <property type="entry name" value="UNDECAPRENYL-PHOSPHATE N-ACETYLGALACTOSAMINYL 1-PHOSPHATE TRANSFERASE-RELATED"/>
    <property type="match status" value="1"/>
</dbReference>
<feature type="transmembrane region" description="Helical" evidence="7">
    <location>
        <begin position="109"/>
        <end position="132"/>
    </location>
</feature>
<evidence type="ECO:0000256" key="3">
    <source>
        <dbReference type="ARBA" id="ARBA00022679"/>
    </source>
</evidence>
<evidence type="ECO:0000256" key="7">
    <source>
        <dbReference type="SAM" id="Phobius"/>
    </source>
</evidence>
<dbReference type="SUPFAM" id="SSF51735">
    <property type="entry name" value="NAD(P)-binding Rossmann-fold domains"/>
    <property type="match status" value="1"/>
</dbReference>
<comment type="caution">
    <text evidence="9">The sequence shown here is derived from an EMBL/GenBank/DDBJ whole genome shotgun (WGS) entry which is preliminary data.</text>
</comment>
<dbReference type="Proteomes" id="UP000216024">
    <property type="component" value="Unassembled WGS sequence"/>
</dbReference>
<dbReference type="GO" id="GO:0016780">
    <property type="term" value="F:phosphotransferase activity, for other substituted phosphate groups"/>
    <property type="evidence" value="ECO:0007669"/>
    <property type="project" value="TreeGrafter"/>
</dbReference>
<dbReference type="InterPro" id="IPR003362">
    <property type="entry name" value="Bact_transf"/>
</dbReference>
<dbReference type="GO" id="GO:0016020">
    <property type="term" value="C:membrane"/>
    <property type="evidence" value="ECO:0007669"/>
    <property type="project" value="UniProtKB-SubCell"/>
</dbReference>
<evidence type="ECO:0000256" key="1">
    <source>
        <dbReference type="ARBA" id="ARBA00004141"/>
    </source>
</evidence>
<feature type="transmembrane region" description="Helical" evidence="7">
    <location>
        <begin position="51"/>
        <end position="71"/>
    </location>
</feature>
<dbReference type="AlphaFoldDB" id="A0A267MFA6"/>
<evidence type="ECO:0000313" key="10">
    <source>
        <dbReference type="Proteomes" id="UP000216024"/>
    </source>
</evidence>